<proteinExistence type="predicted"/>
<accession>A0A068RCS4</accession>
<evidence type="ECO:0000256" key="2">
    <source>
        <dbReference type="ARBA" id="ARBA00022692"/>
    </source>
</evidence>
<dbReference type="GO" id="GO:0016020">
    <property type="term" value="C:membrane"/>
    <property type="evidence" value="ECO:0007669"/>
    <property type="project" value="UniProtKB-SubCell"/>
</dbReference>
<dbReference type="GO" id="GO:0016874">
    <property type="term" value="F:ligase activity"/>
    <property type="evidence" value="ECO:0007669"/>
    <property type="project" value="UniProtKB-KW"/>
</dbReference>
<feature type="transmembrane region" description="Helical" evidence="5">
    <location>
        <begin position="366"/>
        <end position="384"/>
    </location>
</feature>
<evidence type="ECO:0000256" key="4">
    <source>
        <dbReference type="ARBA" id="ARBA00023136"/>
    </source>
</evidence>
<feature type="transmembrane region" description="Helical" evidence="5">
    <location>
        <begin position="9"/>
        <end position="29"/>
    </location>
</feature>
<evidence type="ECO:0000256" key="1">
    <source>
        <dbReference type="ARBA" id="ARBA00004141"/>
    </source>
</evidence>
<dbReference type="Pfam" id="PF04932">
    <property type="entry name" value="Wzy_C"/>
    <property type="match status" value="1"/>
</dbReference>
<dbReference type="AlphaFoldDB" id="A0A068RCS4"/>
<name>A0A068RCS4_9GAMM</name>
<dbReference type="InterPro" id="IPR007016">
    <property type="entry name" value="O-antigen_ligase-rel_domated"/>
</dbReference>
<feature type="transmembrane region" description="Helical" evidence="5">
    <location>
        <begin position="390"/>
        <end position="409"/>
    </location>
</feature>
<dbReference type="EMBL" id="FR904243">
    <property type="protein sequence ID" value="CDG49136.1"/>
    <property type="molecule type" value="Genomic_DNA"/>
</dbReference>
<evidence type="ECO:0000256" key="3">
    <source>
        <dbReference type="ARBA" id="ARBA00022989"/>
    </source>
</evidence>
<feature type="transmembrane region" description="Helical" evidence="5">
    <location>
        <begin position="338"/>
        <end position="359"/>
    </location>
</feature>
<organism evidence="7">
    <name type="scientific">Serratia symbiotica SCt-VLC</name>
    <dbReference type="NCBI Taxonomy" id="1347341"/>
    <lineage>
        <taxon>Bacteria</taxon>
        <taxon>Pseudomonadati</taxon>
        <taxon>Pseudomonadota</taxon>
        <taxon>Gammaproteobacteria</taxon>
        <taxon>Enterobacterales</taxon>
        <taxon>Yersiniaceae</taxon>
        <taxon>Serratia</taxon>
        <taxon>Serratia symbiotica</taxon>
    </lineage>
</organism>
<reference evidence="7" key="1">
    <citation type="submission" date="2013-06" db="EMBL/GenBank/DDBJ databases">
        <authorList>
            <person name="Mazano-Marin A."/>
        </authorList>
    </citation>
    <scope>NUCLEOTIDE SEQUENCE</scope>
    <source>
        <strain evidence="7">SCt-VLC</strain>
    </source>
</reference>
<sequence length="413" mass="47443">MLKETRNNAIIFNLCFFALACSVSLDLLVKGYPEKIFYLVSYVAVTYIILNVYKNPKILFSDKPLMLLCISLIFFSASKLIWAELFKNTDFIDIRDNYHTVGKRFLLAAFVLFYFYQCRRMLNKNVLKVSIAALFIGLIIALWLGYLSRTELEPRVKWTTDAATTGAYLAVFISMISIILIRKCFQSSVLSLLMFLGTFLASMIMVLLTETRAAIFLTPVLYLAFFLAYYRDVNKKIQALFTVIIFTGAATVLYFSWDRISQIQTDIAEYHTNNDTSVGARLSIWKSGWYSSQFNLLGQSTDKRYQKVEEYIRQHERGNLEAMRNMAYHLHNDMLETLSLQGMFGLFSLLCFYLFGLYFSLNRKNAFENSGTLFVICPVIVFGFTDVVLIQSNTALVAVTSLALSLRLLKRSY</sequence>
<keyword evidence="3 5" id="KW-1133">Transmembrane helix</keyword>
<dbReference type="InterPro" id="IPR051533">
    <property type="entry name" value="WaaL-like"/>
</dbReference>
<keyword evidence="4 5" id="KW-0472">Membrane</keyword>
<protein>
    <submittedName>
        <fullName evidence="7">Putative O-antigen ligase</fullName>
    </submittedName>
</protein>
<feature type="transmembrane region" description="Helical" evidence="5">
    <location>
        <begin position="127"/>
        <end position="146"/>
    </location>
</feature>
<evidence type="ECO:0000256" key="5">
    <source>
        <dbReference type="SAM" id="Phobius"/>
    </source>
</evidence>
<feature type="transmembrane region" description="Helical" evidence="5">
    <location>
        <begin position="213"/>
        <end position="230"/>
    </location>
</feature>
<dbReference type="PROSITE" id="PS51257">
    <property type="entry name" value="PROKAR_LIPOPROTEIN"/>
    <property type="match status" value="1"/>
</dbReference>
<feature type="transmembrane region" description="Helical" evidence="5">
    <location>
        <begin position="189"/>
        <end position="207"/>
    </location>
</feature>
<feature type="transmembrane region" description="Helical" evidence="5">
    <location>
        <begin position="65"/>
        <end position="85"/>
    </location>
</feature>
<reference evidence="7" key="2">
    <citation type="journal article" date="2014" name="Genome Biol. Evol.">
        <title>Settling down: the genome of Serratia symbiotica from the aphid Cinara tujafilina zooms in on the process of accommodation to a cooperative intracellular life.</title>
        <authorList>
            <person name="Manzano-Marin A."/>
            <person name="Latorre A."/>
        </authorList>
    </citation>
    <scope>NUCLEOTIDE SEQUENCE</scope>
    <source>
        <strain evidence="7">SCt-VLC</strain>
    </source>
</reference>
<keyword evidence="7" id="KW-0436">Ligase</keyword>
<keyword evidence="2 5" id="KW-0812">Transmembrane</keyword>
<evidence type="ECO:0000259" key="6">
    <source>
        <dbReference type="Pfam" id="PF04932"/>
    </source>
</evidence>
<feature type="transmembrane region" description="Helical" evidence="5">
    <location>
        <begin position="166"/>
        <end position="182"/>
    </location>
</feature>
<dbReference type="RefSeq" id="WP_061771071.1">
    <property type="nucleotide sequence ID" value="NZ_FR904243.1"/>
</dbReference>
<feature type="transmembrane region" description="Helical" evidence="5">
    <location>
        <begin position="97"/>
        <end position="115"/>
    </location>
</feature>
<feature type="transmembrane region" description="Helical" evidence="5">
    <location>
        <begin position="237"/>
        <end position="257"/>
    </location>
</feature>
<feature type="transmembrane region" description="Helical" evidence="5">
    <location>
        <begin position="35"/>
        <end position="53"/>
    </location>
</feature>
<dbReference type="PANTHER" id="PTHR37422:SF17">
    <property type="entry name" value="O-ANTIGEN LIGASE"/>
    <property type="match status" value="1"/>
</dbReference>
<comment type="subcellular location">
    <subcellularLocation>
        <location evidence="1">Membrane</location>
        <topology evidence="1">Multi-pass membrane protein</topology>
    </subcellularLocation>
</comment>
<feature type="domain" description="O-antigen ligase-related" evidence="6">
    <location>
        <begin position="198"/>
        <end position="349"/>
    </location>
</feature>
<dbReference type="PANTHER" id="PTHR37422">
    <property type="entry name" value="TEICHURONIC ACID BIOSYNTHESIS PROTEIN TUAE"/>
    <property type="match status" value="1"/>
</dbReference>
<gene>
    <name evidence="7" type="primary">rfaL</name>
    <name evidence="7" type="ORF">SCTVLC_2508</name>
</gene>
<dbReference type="OrthoDB" id="6502028at2"/>
<evidence type="ECO:0000313" key="7">
    <source>
        <dbReference type="EMBL" id="CDG49136.1"/>
    </source>
</evidence>